<dbReference type="Proteomes" id="UP000294335">
    <property type="component" value="Unassembled WGS sequence"/>
</dbReference>
<sequence length="58" mass="6459">MCRDWGAQRPQILSSAADIAGAALRPFATQGRSYKHPDDAASPFRRYNARLNRDSPNL</sequence>
<evidence type="ECO:0000313" key="3">
    <source>
        <dbReference type="Proteomes" id="UP000294335"/>
    </source>
</evidence>
<dbReference type="EMBL" id="OPYN01000123">
    <property type="protein sequence ID" value="SPO61107.1"/>
    <property type="molecule type" value="Genomic_DNA"/>
</dbReference>
<comment type="caution">
    <text evidence="2">The sequence shown here is derived from an EMBL/GenBank/DDBJ whole genome shotgun (WGS) entry which is preliminary data.</text>
</comment>
<gene>
    <name evidence="2" type="ORF">JV551A3_V1_1230003</name>
</gene>
<reference evidence="2 3" key="1">
    <citation type="submission" date="2018-02" db="EMBL/GenBank/DDBJ databases">
        <authorList>
            <person name="Dubost A."/>
        </authorList>
    </citation>
    <scope>NUCLEOTIDE SEQUENCE [LARGE SCALE GENOMIC DNA]</scope>
    <source>
        <strain evidence="3">JV551A3</strain>
    </source>
</reference>
<evidence type="ECO:0000313" key="2">
    <source>
        <dbReference type="EMBL" id="SPO61107.1"/>
    </source>
</evidence>
<keyword evidence="3" id="KW-1185">Reference proteome</keyword>
<proteinExistence type="predicted"/>
<feature type="region of interest" description="Disordered" evidence="1">
    <location>
        <begin position="30"/>
        <end position="58"/>
    </location>
</feature>
<accession>A0AAQ1STL0</accession>
<evidence type="ECO:0000256" key="1">
    <source>
        <dbReference type="SAM" id="MobiDB-lite"/>
    </source>
</evidence>
<dbReference type="AlphaFoldDB" id="A0AAQ1STL0"/>
<organism evidence="2 3">
    <name type="scientific">Pseudomonas inefficax</name>
    <dbReference type="NCBI Taxonomy" id="2078786"/>
    <lineage>
        <taxon>Bacteria</taxon>
        <taxon>Pseudomonadati</taxon>
        <taxon>Pseudomonadota</taxon>
        <taxon>Gammaproteobacteria</taxon>
        <taxon>Pseudomonadales</taxon>
        <taxon>Pseudomonadaceae</taxon>
        <taxon>Pseudomonas</taxon>
    </lineage>
</organism>
<name>A0AAQ1STL0_9PSED</name>
<protein>
    <submittedName>
        <fullName evidence="2">Uncharacterized protein</fullName>
    </submittedName>
</protein>